<dbReference type="PRINTS" id="PR00237">
    <property type="entry name" value="GPCRRHODOPSN"/>
</dbReference>
<dbReference type="PANTHER" id="PTHR24249:SF424">
    <property type="entry name" value="G-PROTEIN COUPLED RECEPTORS FAMILY 1 PROFILE DOMAIN-CONTAINING PROTEIN"/>
    <property type="match status" value="1"/>
</dbReference>
<dbReference type="AlphaFoldDB" id="A0A8B7ZUB0"/>
<evidence type="ECO:0000256" key="4">
    <source>
        <dbReference type="ARBA" id="ARBA00022989"/>
    </source>
</evidence>
<sequence length="354" mass="39730">MAEWMIQNMSDFTTGAPSPVMEEAKSDSQGSAYGPLVTVLRTFFIALNSLMAITGNAFSLAVMKSVDTPRFPPSSKLFLCNVILSDLAYGAVSVWYVAPSALNYWPYGQFACQLACVCLILANFCCVNAAILITVDRLLAVVYPLHHGIMIPTKRAIMAVVLATFLSVSETVATLANGERISYTNRVVLCTISWDRASPTNLPRLIVYSSCGLFLPAVVLTVCYTKLYLVARRHAQLLAKLRRNPELAIANHRAVKMCALITATFLIAWTPYVIVSFRNYVTREETSPMVEFVTSWVCLCNSWWDVIIYFFMAREFRKTAHKLVCRPWLLRKSQPHHRQTTPSNRQLRYIAGNC</sequence>
<protein>
    <submittedName>
        <fullName evidence="12">Beta-4C adrenergic receptor-like</fullName>
    </submittedName>
</protein>
<feature type="transmembrane region" description="Helical" evidence="9">
    <location>
        <begin position="110"/>
        <end position="135"/>
    </location>
</feature>
<evidence type="ECO:0000256" key="2">
    <source>
        <dbReference type="ARBA" id="ARBA00022475"/>
    </source>
</evidence>
<dbReference type="CDD" id="cd00637">
    <property type="entry name" value="7tm_classA_rhodopsin-like"/>
    <property type="match status" value="1"/>
</dbReference>
<feature type="transmembrane region" description="Helical" evidence="9">
    <location>
        <begin position="156"/>
        <end position="176"/>
    </location>
</feature>
<keyword evidence="8" id="KW-0807">Transducer</keyword>
<keyword evidence="5" id="KW-0297">G-protein coupled receptor</keyword>
<feature type="transmembrane region" description="Helical" evidence="9">
    <location>
        <begin position="78"/>
        <end position="98"/>
    </location>
</feature>
<keyword evidence="7" id="KW-0675">Receptor</keyword>
<evidence type="ECO:0000256" key="8">
    <source>
        <dbReference type="ARBA" id="ARBA00023224"/>
    </source>
</evidence>
<evidence type="ECO:0000256" key="1">
    <source>
        <dbReference type="ARBA" id="ARBA00004651"/>
    </source>
</evidence>
<evidence type="ECO:0000256" key="3">
    <source>
        <dbReference type="ARBA" id="ARBA00022692"/>
    </source>
</evidence>
<dbReference type="InterPro" id="IPR017452">
    <property type="entry name" value="GPCR_Rhodpsn_7TM"/>
</dbReference>
<gene>
    <name evidence="12" type="primary">LOC110989156</name>
</gene>
<dbReference type="Pfam" id="PF00001">
    <property type="entry name" value="7tm_1"/>
    <property type="match status" value="1"/>
</dbReference>
<dbReference type="OMA" id="VCLCNSW"/>
<feature type="domain" description="G-protein coupled receptors family 1 profile" evidence="10">
    <location>
        <begin position="55"/>
        <end position="309"/>
    </location>
</feature>
<dbReference type="PANTHER" id="PTHR24249">
    <property type="entry name" value="HISTAMINE RECEPTOR-RELATED G-PROTEIN COUPLED RECEPTOR"/>
    <property type="match status" value="1"/>
</dbReference>
<dbReference type="RefSeq" id="XP_022109009.1">
    <property type="nucleotide sequence ID" value="XM_022253317.1"/>
</dbReference>
<evidence type="ECO:0000256" key="9">
    <source>
        <dbReference type="SAM" id="Phobius"/>
    </source>
</evidence>
<evidence type="ECO:0000259" key="10">
    <source>
        <dbReference type="PROSITE" id="PS50262"/>
    </source>
</evidence>
<dbReference type="Proteomes" id="UP000694845">
    <property type="component" value="Unplaced"/>
</dbReference>
<keyword evidence="3 9" id="KW-0812">Transmembrane</keyword>
<reference evidence="12" key="1">
    <citation type="submission" date="2025-08" db="UniProtKB">
        <authorList>
            <consortium name="RefSeq"/>
        </authorList>
    </citation>
    <scope>IDENTIFICATION</scope>
</reference>
<comment type="subcellular location">
    <subcellularLocation>
        <location evidence="1">Cell membrane</location>
        <topology evidence="1">Multi-pass membrane protein</topology>
    </subcellularLocation>
</comment>
<dbReference type="GeneID" id="110989156"/>
<organism evidence="11 12">
    <name type="scientific">Acanthaster planci</name>
    <name type="common">Crown-of-thorns starfish</name>
    <dbReference type="NCBI Taxonomy" id="133434"/>
    <lineage>
        <taxon>Eukaryota</taxon>
        <taxon>Metazoa</taxon>
        <taxon>Echinodermata</taxon>
        <taxon>Eleutherozoa</taxon>
        <taxon>Asterozoa</taxon>
        <taxon>Asteroidea</taxon>
        <taxon>Valvatacea</taxon>
        <taxon>Valvatida</taxon>
        <taxon>Acanthasteridae</taxon>
        <taxon>Acanthaster</taxon>
    </lineage>
</organism>
<evidence type="ECO:0000313" key="12">
    <source>
        <dbReference type="RefSeq" id="XP_022109009.1"/>
    </source>
</evidence>
<dbReference type="InterPro" id="IPR000276">
    <property type="entry name" value="GPCR_Rhodpsn"/>
</dbReference>
<keyword evidence="2" id="KW-1003">Cell membrane</keyword>
<feature type="transmembrane region" description="Helical" evidence="9">
    <location>
        <begin position="292"/>
        <end position="312"/>
    </location>
</feature>
<dbReference type="OrthoDB" id="6503655at2759"/>
<dbReference type="GO" id="GO:0004930">
    <property type="term" value="F:G protein-coupled receptor activity"/>
    <property type="evidence" value="ECO:0007669"/>
    <property type="project" value="UniProtKB-KW"/>
</dbReference>
<keyword evidence="11" id="KW-1185">Reference proteome</keyword>
<feature type="transmembrane region" description="Helical" evidence="9">
    <location>
        <begin position="205"/>
        <end position="229"/>
    </location>
</feature>
<dbReference type="Gene3D" id="1.20.1070.10">
    <property type="entry name" value="Rhodopsin 7-helix transmembrane proteins"/>
    <property type="match status" value="1"/>
</dbReference>
<dbReference type="SUPFAM" id="SSF81321">
    <property type="entry name" value="Family A G protein-coupled receptor-like"/>
    <property type="match status" value="1"/>
</dbReference>
<evidence type="ECO:0000256" key="5">
    <source>
        <dbReference type="ARBA" id="ARBA00023040"/>
    </source>
</evidence>
<proteinExistence type="predicted"/>
<name>A0A8B7ZUB0_ACAPL</name>
<feature type="transmembrane region" description="Helical" evidence="9">
    <location>
        <begin position="250"/>
        <end position="272"/>
    </location>
</feature>
<dbReference type="KEGG" id="aplc:110989156"/>
<keyword evidence="6 9" id="KW-0472">Membrane</keyword>
<accession>A0A8B7ZUB0</accession>
<dbReference type="GO" id="GO:0005886">
    <property type="term" value="C:plasma membrane"/>
    <property type="evidence" value="ECO:0007669"/>
    <property type="project" value="UniProtKB-SubCell"/>
</dbReference>
<keyword evidence="4 9" id="KW-1133">Transmembrane helix</keyword>
<evidence type="ECO:0000256" key="6">
    <source>
        <dbReference type="ARBA" id="ARBA00023136"/>
    </source>
</evidence>
<dbReference type="InterPro" id="IPR050569">
    <property type="entry name" value="TAAR"/>
</dbReference>
<evidence type="ECO:0000256" key="7">
    <source>
        <dbReference type="ARBA" id="ARBA00023170"/>
    </source>
</evidence>
<dbReference type="PROSITE" id="PS50262">
    <property type="entry name" value="G_PROTEIN_RECEP_F1_2"/>
    <property type="match status" value="1"/>
</dbReference>
<evidence type="ECO:0000313" key="11">
    <source>
        <dbReference type="Proteomes" id="UP000694845"/>
    </source>
</evidence>
<feature type="transmembrane region" description="Helical" evidence="9">
    <location>
        <begin position="43"/>
        <end position="66"/>
    </location>
</feature>